<dbReference type="InterPro" id="IPR004441">
    <property type="entry name" value="rRNA_MeTrfase_TrmH"/>
</dbReference>
<comment type="caution">
    <text evidence="5">The sequence shown here is derived from an EMBL/GenBank/DDBJ whole genome shotgun (WGS) entry which is preliminary data.</text>
</comment>
<dbReference type="SMART" id="SM00967">
    <property type="entry name" value="SpoU_sub_bind"/>
    <property type="match status" value="1"/>
</dbReference>
<dbReference type="AlphaFoldDB" id="A0A6B1DR92"/>
<keyword evidence="3 5" id="KW-0808">Transferase</keyword>
<dbReference type="NCBIfam" id="TIGR00186">
    <property type="entry name" value="rRNA_methyl_3"/>
    <property type="match status" value="1"/>
</dbReference>
<dbReference type="SUPFAM" id="SSF55315">
    <property type="entry name" value="L30e-like"/>
    <property type="match status" value="1"/>
</dbReference>
<evidence type="ECO:0000256" key="3">
    <source>
        <dbReference type="ARBA" id="ARBA00022679"/>
    </source>
</evidence>
<name>A0A6B1DR92_9CHLR</name>
<feature type="domain" description="RNA 2-O ribose methyltransferase substrate binding" evidence="4">
    <location>
        <begin position="5"/>
        <end position="83"/>
    </location>
</feature>
<evidence type="ECO:0000313" key="5">
    <source>
        <dbReference type="EMBL" id="MYD89727.1"/>
    </source>
</evidence>
<dbReference type="PANTHER" id="PTHR46429:SF1">
    <property type="entry name" value="23S RRNA (GUANOSINE-2'-O-)-METHYLTRANSFERASE RLMB"/>
    <property type="match status" value="1"/>
</dbReference>
<dbReference type="GO" id="GO:0006396">
    <property type="term" value="P:RNA processing"/>
    <property type="evidence" value="ECO:0007669"/>
    <property type="project" value="InterPro"/>
</dbReference>
<dbReference type="GO" id="GO:0008173">
    <property type="term" value="F:RNA methyltransferase activity"/>
    <property type="evidence" value="ECO:0007669"/>
    <property type="project" value="InterPro"/>
</dbReference>
<dbReference type="Pfam" id="PF08032">
    <property type="entry name" value="SpoU_sub_bind"/>
    <property type="match status" value="1"/>
</dbReference>
<dbReference type="InterPro" id="IPR029026">
    <property type="entry name" value="tRNA_m1G_MTases_N"/>
</dbReference>
<dbReference type="InterPro" id="IPR001537">
    <property type="entry name" value="SpoU_MeTrfase"/>
</dbReference>
<dbReference type="InterPro" id="IPR013123">
    <property type="entry name" value="SpoU_subst-bd"/>
</dbReference>
<dbReference type="Gene3D" id="3.30.1330.30">
    <property type="match status" value="1"/>
</dbReference>
<gene>
    <name evidence="5" type="primary">rlmB</name>
    <name evidence="5" type="ORF">F4Y08_05220</name>
</gene>
<reference evidence="5" key="1">
    <citation type="submission" date="2019-09" db="EMBL/GenBank/DDBJ databases">
        <title>Characterisation of the sponge microbiome using genome-centric metagenomics.</title>
        <authorList>
            <person name="Engelberts J.P."/>
            <person name="Robbins S.J."/>
            <person name="De Goeij J.M."/>
            <person name="Aranda M."/>
            <person name="Bell S.C."/>
            <person name="Webster N.S."/>
        </authorList>
    </citation>
    <scope>NUCLEOTIDE SEQUENCE</scope>
    <source>
        <strain evidence="5">SB0662_bin_9</strain>
    </source>
</reference>
<proteinExistence type="inferred from homology"/>
<dbReference type="SUPFAM" id="SSF75217">
    <property type="entry name" value="alpha/beta knot"/>
    <property type="match status" value="1"/>
</dbReference>
<dbReference type="CDD" id="cd18103">
    <property type="entry name" value="SpoU-like_RlmB"/>
    <property type="match status" value="1"/>
</dbReference>
<keyword evidence="2 5" id="KW-0489">Methyltransferase</keyword>
<dbReference type="GO" id="GO:0032259">
    <property type="term" value="P:methylation"/>
    <property type="evidence" value="ECO:0007669"/>
    <property type="project" value="UniProtKB-KW"/>
</dbReference>
<dbReference type="GO" id="GO:0005829">
    <property type="term" value="C:cytosol"/>
    <property type="evidence" value="ECO:0007669"/>
    <property type="project" value="TreeGrafter"/>
</dbReference>
<dbReference type="InterPro" id="IPR029064">
    <property type="entry name" value="Ribosomal_eL30-like_sf"/>
</dbReference>
<organism evidence="5">
    <name type="scientific">Caldilineaceae bacterium SB0662_bin_9</name>
    <dbReference type="NCBI Taxonomy" id="2605258"/>
    <lineage>
        <taxon>Bacteria</taxon>
        <taxon>Bacillati</taxon>
        <taxon>Chloroflexota</taxon>
        <taxon>Caldilineae</taxon>
        <taxon>Caldilineales</taxon>
        <taxon>Caldilineaceae</taxon>
    </lineage>
</organism>
<evidence type="ECO:0000259" key="4">
    <source>
        <dbReference type="SMART" id="SM00967"/>
    </source>
</evidence>
<dbReference type="Pfam" id="PF00588">
    <property type="entry name" value="SpoU_methylase"/>
    <property type="match status" value="1"/>
</dbReference>
<dbReference type="EMBL" id="VXPY01000032">
    <property type="protein sequence ID" value="MYD89727.1"/>
    <property type="molecule type" value="Genomic_DNA"/>
</dbReference>
<evidence type="ECO:0000256" key="2">
    <source>
        <dbReference type="ARBA" id="ARBA00022603"/>
    </source>
</evidence>
<comment type="similarity">
    <text evidence="1">Belongs to the class IV-like SAM-binding methyltransferase superfamily. RNA methyltransferase TrmH family.</text>
</comment>
<accession>A0A6B1DR92</accession>
<dbReference type="InterPro" id="IPR029028">
    <property type="entry name" value="Alpha/beta_knot_MTases"/>
</dbReference>
<protein>
    <submittedName>
        <fullName evidence="5">23S rRNA (Guanosine(2251)-2'-O)-methyltransferase RlmB</fullName>
    </submittedName>
</protein>
<dbReference type="GO" id="GO:0003723">
    <property type="term" value="F:RNA binding"/>
    <property type="evidence" value="ECO:0007669"/>
    <property type="project" value="InterPro"/>
</dbReference>
<sequence>MKPELLYGFHAVREALRAGRRDCRVLWLLQPKGRGRPPHRLTDLARAQGVEVRTSPGGVFRGLQEAGVRHQGMALEVGPWRSSTLEEVLTGAADKGEPPLLLILDHVQDPRNVGAMLRICDACGAHGAICARRRAAPLSPAVSHASAGAMEHLPVVQVSNVRQAMDRLRDEGVWLGGLEGSTDDAVPIGEFDLDRPLALVVGGEGAGLSRVVRDSCDFLLRLAMHGRVASFNAASAVAIALYLARQSRSGAR</sequence>
<dbReference type="PANTHER" id="PTHR46429">
    <property type="entry name" value="23S RRNA (GUANOSINE-2'-O-)-METHYLTRANSFERASE RLMB"/>
    <property type="match status" value="1"/>
</dbReference>
<evidence type="ECO:0000256" key="1">
    <source>
        <dbReference type="ARBA" id="ARBA00007228"/>
    </source>
</evidence>
<dbReference type="Gene3D" id="3.40.1280.10">
    <property type="match status" value="1"/>
</dbReference>